<keyword evidence="3" id="KW-1185">Reference proteome</keyword>
<feature type="non-terminal residue" evidence="2">
    <location>
        <position position="199"/>
    </location>
</feature>
<gene>
    <name evidence="2" type="ORF">GHK86_17930</name>
</gene>
<keyword evidence="1" id="KW-0472">Membrane</keyword>
<sequence length="199" mass="20269">MLLSAVASAPSGLTLYCFSVGLVAAVNPCGFPMLPAYLTLSSSDEATTPLPVRVVRALGSGAAVTLGFVVVFTLIGVLAKAGASVAFGWLPWVMVPIGVACFAIGLWTVVGRALKLPVPSRRLFAGRRRGVALFGFGVTYAVASLACAFPLFLGPVVGSFAQRGVLAGLLDGLAYALGMGLVICAVSLAGVGAQQLRLR</sequence>
<proteinExistence type="predicted"/>
<dbReference type="PANTHER" id="PTHR31272:SF4">
    <property type="entry name" value="CYTOCHROME C-TYPE BIOGENESIS PROTEIN HI_1454-RELATED"/>
    <property type="match status" value="1"/>
</dbReference>
<comment type="caution">
    <text evidence="2">The sequence shown here is derived from an EMBL/GenBank/DDBJ whole genome shotgun (WGS) entry which is preliminary data.</text>
</comment>
<organism evidence="2 3">
    <name type="scientific">Acidiferrimicrobium australe</name>
    <dbReference type="NCBI Taxonomy" id="2664430"/>
    <lineage>
        <taxon>Bacteria</taxon>
        <taxon>Bacillati</taxon>
        <taxon>Actinomycetota</taxon>
        <taxon>Acidimicrobiia</taxon>
        <taxon>Acidimicrobiales</taxon>
        <taxon>Acidimicrobiaceae</taxon>
        <taxon>Acidiferrimicrobium</taxon>
    </lineage>
</organism>
<dbReference type="PANTHER" id="PTHR31272">
    <property type="entry name" value="CYTOCHROME C-TYPE BIOGENESIS PROTEIN HI_1454-RELATED"/>
    <property type="match status" value="1"/>
</dbReference>
<feature type="transmembrane region" description="Helical" evidence="1">
    <location>
        <begin position="89"/>
        <end position="110"/>
    </location>
</feature>
<evidence type="ECO:0000313" key="2">
    <source>
        <dbReference type="EMBL" id="MST34593.1"/>
    </source>
</evidence>
<name>A0ABW9QY27_9ACTN</name>
<keyword evidence="1" id="KW-1133">Transmembrane helix</keyword>
<dbReference type="EMBL" id="WJHE01001088">
    <property type="protein sequence ID" value="MST34593.1"/>
    <property type="molecule type" value="Genomic_DNA"/>
</dbReference>
<evidence type="ECO:0000256" key="1">
    <source>
        <dbReference type="SAM" id="Phobius"/>
    </source>
</evidence>
<dbReference type="InterPro" id="IPR051790">
    <property type="entry name" value="Cytochrome_c-biogenesis_DsbD"/>
</dbReference>
<feature type="transmembrane region" description="Helical" evidence="1">
    <location>
        <begin position="131"/>
        <end position="153"/>
    </location>
</feature>
<accession>A0ABW9QY27</accession>
<keyword evidence="1" id="KW-0812">Transmembrane</keyword>
<reference evidence="2 3" key="1">
    <citation type="submission" date="2019-11" db="EMBL/GenBank/DDBJ databases">
        <title>Acidiferrimicrobium australis gen. nov., sp. nov., an acidophilic and obligately heterotrophic, member of the Actinobacteria that catalyses dissimilatory oxido- reduction of iron isolated from metal-rich acidic water in Chile.</title>
        <authorList>
            <person name="Gonzalez D."/>
            <person name="Huber K."/>
            <person name="Hedrich S."/>
            <person name="Rojas-Villalobos C."/>
            <person name="Quatrini R."/>
            <person name="Dinamarca M.A."/>
            <person name="Schwarz A."/>
            <person name="Canales C."/>
            <person name="Nancucheo I."/>
        </authorList>
    </citation>
    <scope>NUCLEOTIDE SEQUENCE [LARGE SCALE GENOMIC DNA]</scope>
    <source>
        <strain evidence="2 3">USS-CCA1</strain>
    </source>
</reference>
<evidence type="ECO:0000313" key="3">
    <source>
        <dbReference type="Proteomes" id="UP000437736"/>
    </source>
</evidence>
<dbReference type="Proteomes" id="UP000437736">
    <property type="component" value="Unassembled WGS sequence"/>
</dbReference>
<feature type="transmembrane region" description="Helical" evidence="1">
    <location>
        <begin position="54"/>
        <end position="77"/>
    </location>
</feature>
<feature type="transmembrane region" description="Helical" evidence="1">
    <location>
        <begin position="12"/>
        <end position="34"/>
    </location>
</feature>
<protein>
    <submittedName>
        <fullName evidence="2">Cytochrome c biogenesis protein CcdA</fullName>
    </submittedName>
</protein>
<feature type="transmembrane region" description="Helical" evidence="1">
    <location>
        <begin position="173"/>
        <end position="193"/>
    </location>
</feature>